<dbReference type="Proteomes" id="UP000189701">
    <property type="component" value="Unplaced"/>
</dbReference>
<dbReference type="AlphaFoldDB" id="A0A1U7YHQ5"/>
<dbReference type="OrthoDB" id="1305923at2759"/>
<comment type="subcellular location">
    <subcellularLocation>
        <location evidence="1">Nucleus</location>
    </subcellularLocation>
</comment>
<dbReference type="PROSITE" id="PS51005">
    <property type="entry name" value="NAC"/>
    <property type="match status" value="1"/>
</dbReference>
<dbReference type="PANTHER" id="PTHR31989">
    <property type="entry name" value="NAC DOMAIN-CONTAINING PROTEIN 82-RELATED"/>
    <property type="match status" value="1"/>
</dbReference>
<dbReference type="RefSeq" id="XP_009798779.1">
    <property type="nucleotide sequence ID" value="XM_009800477.1"/>
</dbReference>
<keyword evidence="5" id="KW-0539">Nucleus</keyword>
<keyword evidence="7" id="KW-1185">Reference proteome</keyword>
<dbReference type="eggNOG" id="ENOG502R803">
    <property type="taxonomic scope" value="Eukaryota"/>
</dbReference>
<evidence type="ECO:0000259" key="6">
    <source>
        <dbReference type="PROSITE" id="PS51005"/>
    </source>
</evidence>
<gene>
    <name evidence="8" type="primary">LOC104244956</name>
</gene>
<evidence type="ECO:0000256" key="3">
    <source>
        <dbReference type="ARBA" id="ARBA00023125"/>
    </source>
</evidence>
<evidence type="ECO:0000256" key="4">
    <source>
        <dbReference type="ARBA" id="ARBA00023163"/>
    </source>
</evidence>
<keyword evidence="3" id="KW-0238">DNA-binding</keyword>
<feature type="domain" description="NAC" evidence="6">
    <location>
        <begin position="12"/>
        <end position="174"/>
    </location>
</feature>
<keyword evidence="2" id="KW-0805">Transcription regulation</keyword>
<dbReference type="SUPFAM" id="SSF101941">
    <property type="entry name" value="NAC domain"/>
    <property type="match status" value="1"/>
</dbReference>
<reference evidence="7" key="1">
    <citation type="journal article" date="2013" name="Genome Biol.">
        <title>Reference genomes and transcriptomes of Nicotiana sylvestris and Nicotiana tomentosiformis.</title>
        <authorList>
            <person name="Sierro N."/>
            <person name="Battey J.N."/>
            <person name="Ouadi S."/>
            <person name="Bovet L."/>
            <person name="Goepfert S."/>
            <person name="Bakaher N."/>
            <person name="Peitsch M.C."/>
            <person name="Ivanov N.V."/>
        </authorList>
    </citation>
    <scope>NUCLEOTIDE SEQUENCE [LARGE SCALE GENOMIC DNA]</scope>
</reference>
<evidence type="ECO:0000256" key="2">
    <source>
        <dbReference type="ARBA" id="ARBA00023015"/>
    </source>
</evidence>
<dbReference type="GO" id="GO:0005634">
    <property type="term" value="C:nucleus"/>
    <property type="evidence" value="ECO:0007669"/>
    <property type="project" value="UniProtKB-SubCell"/>
</dbReference>
<protein>
    <submittedName>
        <fullName evidence="8">NAC domain-containing protein 94</fullName>
    </submittedName>
</protein>
<reference evidence="8" key="2">
    <citation type="submission" date="2025-08" db="UniProtKB">
        <authorList>
            <consortium name="RefSeq"/>
        </authorList>
    </citation>
    <scope>IDENTIFICATION</scope>
    <source>
        <tissue evidence="8">Leaf</tissue>
    </source>
</reference>
<accession>A0A1U7YHQ5</accession>
<evidence type="ECO:0000313" key="8">
    <source>
        <dbReference type="RefSeq" id="XP_009798779.1"/>
    </source>
</evidence>
<sequence length="445" mass="50304">MTISSNNYGPYPVLGFRFRPTDEELIRYLLKFVSCKSFSFDHIRVEDLYGNKKPWDIFENNFLGDDTKVNYFFTKLKRTKAGGSRFSRGLIGGGCWKGLDKHKPVFNGSKLVGFKKSFRYLEKDSRTEKSVDQGIKNIVWNMKEYSLNDNTVKVLRQRNIIQHEAYVLCCIKRKSVHANDHKELGDHMEIADSGNNVVAVMNTMLSTTQEHDYVTNSSEDQGTGVHDLCPSNQFSSSEHNNAFDQLQLVDVQAQNIEELAPSVQSHVESVGSSSTTSNQFTYYSPDNNGFQLQQYHSNIECDDRATVPSTLAEIMNNIDHVDMKVYEYLGSLLAVKSNTAEPQLPICIDEQNIMCQMAQGSSTSMVNEENIDAGFVSDQWSIKQVHNIEERAPITFTDMLTSSDYYAEPCLVISSDECFTMEELLGSDDDDVIAADLGWMPTQTQ</sequence>
<dbReference type="InterPro" id="IPR036093">
    <property type="entry name" value="NAC_dom_sf"/>
</dbReference>
<dbReference type="Pfam" id="PF02365">
    <property type="entry name" value="NAM"/>
    <property type="match status" value="1"/>
</dbReference>
<dbReference type="Gene3D" id="2.170.150.80">
    <property type="entry name" value="NAC domain"/>
    <property type="match status" value="1"/>
</dbReference>
<evidence type="ECO:0000313" key="7">
    <source>
        <dbReference type="Proteomes" id="UP000189701"/>
    </source>
</evidence>
<dbReference type="GO" id="GO:0003677">
    <property type="term" value="F:DNA binding"/>
    <property type="evidence" value="ECO:0007669"/>
    <property type="project" value="UniProtKB-KW"/>
</dbReference>
<proteinExistence type="predicted"/>
<evidence type="ECO:0000256" key="1">
    <source>
        <dbReference type="ARBA" id="ARBA00004123"/>
    </source>
</evidence>
<name>A0A1U7YHQ5_NICSY</name>
<keyword evidence="4" id="KW-0804">Transcription</keyword>
<dbReference type="InterPro" id="IPR003441">
    <property type="entry name" value="NAC-dom"/>
</dbReference>
<organism evidence="7 8">
    <name type="scientific">Nicotiana sylvestris</name>
    <name type="common">Wood tobacco</name>
    <name type="synonym">South American tobacco</name>
    <dbReference type="NCBI Taxonomy" id="4096"/>
    <lineage>
        <taxon>Eukaryota</taxon>
        <taxon>Viridiplantae</taxon>
        <taxon>Streptophyta</taxon>
        <taxon>Embryophyta</taxon>
        <taxon>Tracheophyta</taxon>
        <taxon>Spermatophyta</taxon>
        <taxon>Magnoliopsida</taxon>
        <taxon>eudicotyledons</taxon>
        <taxon>Gunneridae</taxon>
        <taxon>Pentapetalae</taxon>
        <taxon>asterids</taxon>
        <taxon>lamiids</taxon>
        <taxon>Solanales</taxon>
        <taxon>Solanaceae</taxon>
        <taxon>Nicotianoideae</taxon>
        <taxon>Nicotianeae</taxon>
        <taxon>Nicotiana</taxon>
    </lineage>
</organism>
<evidence type="ECO:0000256" key="5">
    <source>
        <dbReference type="ARBA" id="ARBA00023242"/>
    </source>
</evidence>
<dbReference type="GO" id="GO:0006355">
    <property type="term" value="P:regulation of DNA-templated transcription"/>
    <property type="evidence" value="ECO:0007669"/>
    <property type="project" value="InterPro"/>
</dbReference>